<dbReference type="EMBL" id="GIBP01005105">
    <property type="protein sequence ID" value="NDV34074.1"/>
    <property type="molecule type" value="Transcribed_RNA"/>
</dbReference>
<dbReference type="GO" id="GO:0034976">
    <property type="term" value="P:response to endoplasmic reticulum stress"/>
    <property type="evidence" value="ECO:0007669"/>
    <property type="project" value="TreeGrafter"/>
</dbReference>
<keyword evidence="1" id="KW-1133">Transmembrane helix</keyword>
<evidence type="ECO:0000259" key="2">
    <source>
        <dbReference type="PROSITE" id="PS51352"/>
    </source>
</evidence>
<evidence type="ECO:0000256" key="1">
    <source>
        <dbReference type="SAM" id="Phobius"/>
    </source>
</evidence>
<dbReference type="PROSITE" id="PS51352">
    <property type="entry name" value="THIOREDOXIN_2"/>
    <property type="match status" value="1"/>
</dbReference>
<keyword evidence="1" id="KW-0472">Membrane</keyword>
<feature type="domain" description="Thioredoxin" evidence="2">
    <location>
        <begin position="1"/>
        <end position="132"/>
    </location>
</feature>
<dbReference type="PANTHER" id="PTHR45815:SF3">
    <property type="entry name" value="PROTEIN DISULFIDE-ISOMERASE A6"/>
    <property type="match status" value="1"/>
</dbReference>
<dbReference type="Gene3D" id="3.40.30.10">
    <property type="entry name" value="Glutaredoxin"/>
    <property type="match status" value="1"/>
</dbReference>
<dbReference type="GO" id="GO:0005788">
    <property type="term" value="C:endoplasmic reticulum lumen"/>
    <property type="evidence" value="ECO:0007669"/>
    <property type="project" value="TreeGrafter"/>
</dbReference>
<name>A0A6B2LAR5_9EUKA</name>
<sequence>MSLYGMALGLDKGEHVTELDHLTFQDLVEQRLPNKYYLLEFYSPICGACKKFTPEYALIGQYLRGVMEVGRMNIHPEEHKEIVSKFGVTGVPHVVLLPPGATGDSQVVPFEHFEGNVRTPISILKWICGFVEKLKLSEADIEDYLSLSDPAEVYPPRFLLIKESDTEMELYEALVATKGSEALFAEVEISKERLEGGWKMEVNGKMISQLPALVVLKGLHDEGGDGKEKVRFVYLEGNWLAGLQQFWDNIEKDITTTLEHRRPKLDLKLFTIAFFIMASSVLFILYYFNINHFGKNISEFTWGNSKAD</sequence>
<dbReference type="CDD" id="cd02961">
    <property type="entry name" value="PDI_a_family"/>
    <property type="match status" value="1"/>
</dbReference>
<dbReference type="PANTHER" id="PTHR45815">
    <property type="entry name" value="PROTEIN DISULFIDE-ISOMERASE A6"/>
    <property type="match status" value="1"/>
</dbReference>
<accession>A0A6B2LAR5</accession>
<dbReference type="InterPro" id="IPR036249">
    <property type="entry name" value="Thioredoxin-like_sf"/>
</dbReference>
<protein>
    <recommendedName>
        <fullName evidence="2">Thioredoxin domain-containing protein</fullName>
    </recommendedName>
</protein>
<feature type="transmembrane region" description="Helical" evidence="1">
    <location>
        <begin position="269"/>
        <end position="288"/>
    </location>
</feature>
<dbReference type="AlphaFoldDB" id="A0A6B2LAR5"/>
<evidence type="ECO:0000313" key="3">
    <source>
        <dbReference type="EMBL" id="NDV34074.1"/>
    </source>
</evidence>
<dbReference type="SUPFAM" id="SSF52833">
    <property type="entry name" value="Thioredoxin-like"/>
    <property type="match status" value="1"/>
</dbReference>
<keyword evidence="1" id="KW-0812">Transmembrane</keyword>
<proteinExistence type="predicted"/>
<dbReference type="Pfam" id="PF00085">
    <property type="entry name" value="Thioredoxin"/>
    <property type="match status" value="1"/>
</dbReference>
<dbReference type="InterPro" id="IPR013766">
    <property type="entry name" value="Thioredoxin_domain"/>
</dbReference>
<organism evidence="3">
    <name type="scientific">Arcella intermedia</name>
    <dbReference type="NCBI Taxonomy" id="1963864"/>
    <lineage>
        <taxon>Eukaryota</taxon>
        <taxon>Amoebozoa</taxon>
        <taxon>Tubulinea</taxon>
        <taxon>Elardia</taxon>
        <taxon>Arcellinida</taxon>
        <taxon>Sphaerothecina</taxon>
        <taxon>Arcellidae</taxon>
        <taxon>Arcella</taxon>
    </lineage>
</organism>
<reference evidence="3" key="1">
    <citation type="journal article" date="2020" name="J. Eukaryot. Microbiol.">
        <title>De novo Sequencing, Assembly and Annotation of the Transcriptome for the Free-Living Testate Amoeba Arcella intermedia.</title>
        <authorList>
            <person name="Ribeiro G.M."/>
            <person name="Porfirio-Sousa A.L."/>
            <person name="Maurer-Alcala X.X."/>
            <person name="Katz L.A."/>
            <person name="Lahr D.J.G."/>
        </authorList>
    </citation>
    <scope>NUCLEOTIDE SEQUENCE</scope>
</reference>
<dbReference type="GO" id="GO:0015035">
    <property type="term" value="F:protein-disulfide reductase activity"/>
    <property type="evidence" value="ECO:0007669"/>
    <property type="project" value="TreeGrafter"/>
</dbReference>